<feature type="region of interest" description="Disordered" evidence="1">
    <location>
        <begin position="1"/>
        <end position="23"/>
    </location>
</feature>
<feature type="region of interest" description="Disordered" evidence="1">
    <location>
        <begin position="86"/>
        <end position="173"/>
    </location>
</feature>
<name>A0ABR3WZ80_9EURO</name>
<organism evidence="2 3">
    <name type="scientific">Paecilomyces lecythidis</name>
    <dbReference type="NCBI Taxonomy" id="3004212"/>
    <lineage>
        <taxon>Eukaryota</taxon>
        <taxon>Fungi</taxon>
        <taxon>Dikarya</taxon>
        <taxon>Ascomycota</taxon>
        <taxon>Pezizomycotina</taxon>
        <taxon>Eurotiomycetes</taxon>
        <taxon>Eurotiomycetidae</taxon>
        <taxon>Eurotiales</taxon>
        <taxon>Thermoascaceae</taxon>
        <taxon>Paecilomyces</taxon>
    </lineage>
</organism>
<protein>
    <submittedName>
        <fullName evidence="2">Uncharacterized protein</fullName>
    </submittedName>
</protein>
<evidence type="ECO:0000256" key="1">
    <source>
        <dbReference type="SAM" id="MobiDB-lite"/>
    </source>
</evidence>
<feature type="compositionally biased region" description="Polar residues" evidence="1">
    <location>
        <begin position="108"/>
        <end position="117"/>
    </location>
</feature>
<evidence type="ECO:0000313" key="2">
    <source>
        <dbReference type="EMBL" id="KAL1868768.1"/>
    </source>
</evidence>
<gene>
    <name evidence="2" type="ORF">Plec18167_008073</name>
</gene>
<accession>A0ABR3WZ80</accession>
<comment type="caution">
    <text evidence="2">The sequence shown here is derived from an EMBL/GenBank/DDBJ whole genome shotgun (WGS) entry which is preliminary data.</text>
</comment>
<sequence>MADTTESHPVAKLQQESRDRKRHRLRSRVIVVRNCTFVLGPAGPALRAERSHDILLEGTHGGIAQGRQLLEETIPPDSRMTMPIVAAHGGPSGSAGESHEGRFPAGKTSESAQSPPEQLSLRGLVSLDKLPHPKPKVTRFSSGGRHTVTLGAPSTSPPPTVAPPPAGRKRGLEFGPLFGARTASFSDLFGDARRGPSPVFC</sequence>
<keyword evidence="3" id="KW-1185">Reference proteome</keyword>
<feature type="compositionally biased region" description="Pro residues" evidence="1">
    <location>
        <begin position="155"/>
        <end position="166"/>
    </location>
</feature>
<proteinExistence type="predicted"/>
<dbReference type="Proteomes" id="UP001583193">
    <property type="component" value="Unassembled WGS sequence"/>
</dbReference>
<evidence type="ECO:0000313" key="3">
    <source>
        <dbReference type="Proteomes" id="UP001583193"/>
    </source>
</evidence>
<dbReference type="EMBL" id="JAVDPF010000037">
    <property type="protein sequence ID" value="KAL1868768.1"/>
    <property type="molecule type" value="Genomic_DNA"/>
</dbReference>
<reference evidence="2 3" key="1">
    <citation type="journal article" date="2024" name="IMA Fungus">
        <title>IMA Genome - F19 : A genome assembly and annotation guide to empower mycologists, including annotated draft genome sequences of Ceratocystis pirilliformis, Diaporthe australafricana, Fusarium ophioides, Paecilomyces lecythidis, and Sporothrix stenoceras.</title>
        <authorList>
            <person name="Aylward J."/>
            <person name="Wilson A.M."/>
            <person name="Visagie C.M."/>
            <person name="Spraker J."/>
            <person name="Barnes I."/>
            <person name="Buitendag C."/>
            <person name="Ceriani C."/>
            <person name="Del Mar Angel L."/>
            <person name="du Plessis D."/>
            <person name="Fuchs T."/>
            <person name="Gasser K."/>
            <person name="Kramer D."/>
            <person name="Li W."/>
            <person name="Munsamy K."/>
            <person name="Piso A."/>
            <person name="Price J.L."/>
            <person name="Sonnekus B."/>
            <person name="Thomas C."/>
            <person name="van der Nest A."/>
            <person name="van Dijk A."/>
            <person name="van Heerden A."/>
            <person name="van Vuuren N."/>
            <person name="Yilmaz N."/>
            <person name="Duong T.A."/>
            <person name="van der Merwe N.A."/>
            <person name="Wingfield M.J."/>
            <person name="Wingfield B.D."/>
        </authorList>
    </citation>
    <scope>NUCLEOTIDE SEQUENCE [LARGE SCALE GENOMIC DNA]</scope>
    <source>
        <strain evidence="2 3">CMW 18167</strain>
    </source>
</reference>